<feature type="transmembrane region" description="Helical" evidence="1">
    <location>
        <begin position="504"/>
        <end position="523"/>
    </location>
</feature>
<keyword evidence="1" id="KW-0812">Transmembrane</keyword>
<evidence type="ECO:0000313" key="3">
    <source>
        <dbReference type="Proteomes" id="UP000186955"/>
    </source>
</evidence>
<evidence type="ECO:0000313" key="2">
    <source>
        <dbReference type="EMBL" id="OKP13523.1"/>
    </source>
</evidence>
<feature type="transmembrane region" description="Helical" evidence="1">
    <location>
        <begin position="28"/>
        <end position="46"/>
    </location>
</feature>
<comment type="caution">
    <text evidence="2">The sequence shown here is derived from an EMBL/GenBank/DDBJ whole genome shotgun (WGS) entry which is preliminary data.</text>
</comment>
<feature type="transmembrane region" description="Helical" evidence="1">
    <location>
        <begin position="727"/>
        <end position="749"/>
    </location>
</feature>
<dbReference type="Proteomes" id="UP000186955">
    <property type="component" value="Unassembled WGS sequence"/>
</dbReference>
<dbReference type="EMBL" id="MNBE01000128">
    <property type="protein sequence ID" value="OKP13523.1"/>
    <property type="molecule type" value="Genomic_DNA"/>
</dbReference>
<evidence type="ECO:0000256" key="1">
    <source>
        <dbReference type="SAM" id="Phobius"/>
    </source>
</evidence>
<keyword evidence="3" id="KW-1185">Reference proteome</keyword>
<sequence length="1194" mass="132439">MPLEDGQDSVQKWRASKGWLPRTLHKTYLIPLAGLFLFMLGVIELLRQYSKRMGGIVHWTYEEDLPTAIWGAYTYLPLIFALLAINLLDICAQDVLRLEPFFQLAKPEGAPATVLFNNYCCNAFTASFIAFRNRHWVVLCAAPVSLIFRMFLPSLLAGLVVLDDGNWVERKVVNTWPAIIDLEIQQVWLAAGSSGEGPLGSPELNSFFMPDPADYATPPVSLPDDQNDSSLLTLNQTIYWSNMTCVSNTRRGISPQTVTNATLTSNLPHGQQIWSWNAGNMSMGNLPGGNSSSRCEISVALDTVIGADGQTLQARFWEPMNSDGTLMASSAFTFDDCSSFKVFGVIVDMELAAGNVSDSNVTVLACSPTYQQASAAVTLNPNASIADVDMTPSTIKSLDPLDFDVDGIHDLIASRYLTSELDVRLGNSSQFNASVSNSEPVVVSTDSTILDSDEYLLEIRQYWNADFIVTIDRFFNPGGFATPVEAKQQSLVVVLTVASNAASVAESILGLGLAMICVLAYVYRNRPNFLQWDPGSIAAQCTIIAQLFKPSTRVMFSEAKLHMATTRQLRQWANGKWCEWVIEGGEEKLQVVDRGEASLAPPHPPPSRRDPMPHFLRPLWFSLECLLFAAILTLFGVSLSYLRWKNINSLFSTGATVAMIFLNFGPTAIASIIGSFLVSIYRNLSSMEPWIRLQDGMATARQSVVENYGIQTPFIPLFIRRHRRPGLLFVLSIVCLGDLILRLLSGGLFTPQLKNYSSPSSDMTYIYNSSAMVNNINHTDLEISLVATGRLLNNVSFLQWASFDEKSFMVPLSIHNTSDDDYYAVYSAPTRGIGADLDCKVLPAAASATSFSWNYTISQAGTAQTCTVDIPLTDDLTSRSGRSVHYYAPNGTDHLCQESSIFVLAFWGLKNLTDIGKASSTALHCEPKINMQDYHLEFDSSGTVQNQNAISGSAITSGGLYQNASTVLKDFNQLLTGLPRNFTSHRFNSSHTHHRHHHHRYDWPGRLTANSYHMLFPQDLTLKPRHLISAVQTVYQTVFSTHLALWKDKFLERLPTHSPQQVKGNILDSIWGFIPSTSLVVIIIVLLAIDAVALMTVFFVRFNRYRGVRVPRSIGSLIPWVVESRMLTDLGETWGMSGRERERYLLEKNSKYRVGDFSAEGGPLWALDYDYGEQRADDQGAGAGIELHERRPVE</sequence>
<dbReference type="PANTHER" id="PTHR37544">
    <property type="entry name" value="SPRAY-RELATED"/>
    <property type="match status" value="1"/>
</dbReference>
<keyword evidence="1" id="KW-0472">Membrane</keyword>
<dbReference type="PANTHER" id="PTHR37544:SF3">
    <property type="entry name" value="SPRAY"/>
    <property type="match status" value="1"/>
</dbReference>
<gene>
    <name evidence="2" type="ORF">PENSUB_714</name>
</gene>
<reference evidence="2 3" key="1">
    <citation type="submission" date="2016-10" db="EMBL/GenBank/DDBJ databases">
        <title>Genome sequence of the ascomycete fungus Penicillium subrubescens.</title>
        <authorList>
            <person name="De Vries R.P."/>
            <person name="Peng M."/>
            <person name="Dilokpimol A."/>
            <person name="Hilden K."/>
            <person name="Makela M.R."/>
            <person name="Grigoriev I."/>
            <person name="Riley R."/>
            <person name="Granchi Z."/>
        </authorList>
    </citation>
    <scope>NUCLEOTIDE SEQUENCE [LARGE SCALE GENOMIC DNA]</scope>
    <source>
        <strain evidence="2 3">CBS 132785</strain>
    </source>
</reference>
<dbReference type="Pfam" id="PF11915">
    <property type="entry name" value="DUF3433"/>
    <property type="match status" value="2"/>
</dbReference>
<dbReference type="InterPro" id="IPR021840">
    <property type="entry name" value="DUF3433"/>
</dbReference>
<feature type="transmembrane region" description="Helical" evidence="1">
    <location>
        <begin position="1079"/>
        <end position="1102"/>
    </location>
</feature>
<accession>A0A1Q5UM48</accession>
<dbReference type="OrthoDB" id="3248909at2759"/>
<organism evidence="2 3">
    <name type="scientific">Penicillium subrubescens</name>
    <dbReference type="NCBI Taxonomy" id="1316194"/>
    <lineage>
        <taxon>Eukaryota</taxon>
        <taxon>Fungi</taxon>
        <taxon>Dikarya</taxon>
        <taxon>Ascomycota</taxon>
        <taxon>Pezizomycotina</taxon>
        <taxon>Eurotiomycetes</taxon>
        <taxon>Eurotiomycetidae</taxon>
        <taxon>Eurotiales</taxon>
        <taxon>Aspergillaceae</taxon>
        <taxon>Penicillium</taxon>
    </lineage>
</organism>
<feature type="transmembrane region" description="Helical" evidence="1">
    <location>
        <begin position="654"/>
        <end position="678"/>
    </location>
</feature>
<dbReference type="AlphaFoldDB" id="A0A1Q5UM48"/>
<dbReference type="STRING" id="1316194.A0A1Q5UM48"/>
<proteinExistence type="predicted"/>
<feature type="transmembrane region" description="Helical" evidence="1">
    <location>
        <begin position="619"/>
        <end position="642"/>
    </location>
</feature>
<protein>
    <submittedName>
        <fullName evidence="2">Uncharacterized protein</fullName>
    </submittedName>
</protein>
<feature type="transmembrane region" description="Helical" evidence="1">
    <location>
        <begin position="67"/>
        <end position="88"/>
    </location>
</feature>
<name>A0A1Q5UM48_9EURO</name>
<keyword evidence="1" id="KW-1133">Transmembrane helix</keyword>